<dbReference type="EMBL" id="JAGEOJ010000017">
    <property type="protein sequence ID" value="MBO2452856.1"/>
    <property type="molecule type" value="Genomic_DNA"/>
</dbReference>
<evidence type="ECO:0000256" key="1">
    <source>
        <dbReference type="SAM" id="SignalP"/>
    </source>
</evidence>
<name>A0A939T4R1_9ACTN</name>
<dbReference type="Proteomes" id="UP000669179">
    <property type="component" value="Unassembled WGS sequence"/>
</dbReference>
<keyword evidence="1" id="KW-0732">Signal</keyword>
<organism evidence="2 3">
    <name type="scientific">Actinomadura barringtoniae</name>
    <dbReference type="NCBI Taxonomy" id="1427535"/>
    <lineage>
        <taxon>Bacteria</taxon>
        <taxon>Bacillati</taxon>
        <taxon>Actinomycetota</taxon>
        <taxon>Actinomycetes</taxon>
        <taxon>Streptosporangiales</taxon>
        <taxon>Thermomonosporaceae</taxon>
        <taxon>Actinomadura</taxon>
    </lineage>
</organism>
<keyword evidence="3" id="KW-1185">Reference proteome</keyword>
<gene>
    <name evidence="2" type="ORF">J4573_37590</name>
</gene>
<evidence type="ECO:0008006" key="4">
    <source>
        <dbReference type="Google" id="ProtNLM"/>
    </source>
</evidence>
<accession>A0A939T4R1</accession>
<comment type="caution">
    <text evidence="2">The sequence shown here is derived from an EMBL/GenBank/DDBJ whole genome shotgun (WGS) entry which is preliminary data.</text>
</comment>
<dbReference type="AlphaFoldDB" id="A0A939T4R1"/>
<evidence type="ECO:0000313" key="2">
    <source>
        <dbReference type="EMBL" id="MBO2452856.1"/>
    </source>
</evidence>
<protein>
    <recommendedName>
        <fullName evidence="4">Secreted protein</fullName>
    </recommendedName>
</protein>
<feature type="chain" id="PRO_5038997083" description="Secreted protein" evidence="1">
    <location>
        <begin position="23"/>
        <end position="139"/>
    </location>
</feature>
<sequence length="139" mass="14287">MHKTWKLALTAIAAGSAATALAAPASAAPAKLKSCDGTVVAPPFKSDWTVGQGSAGIAGSPGWKQGYDINLQSNVGIAVAEVKGYNDQNKETWYGVPAMSPDSPHRIIAVPWGNNLAMPAVRIKAAPGQITGVTVTFNC</sequence>
<proteinExistence type="predicted"/>
<reference evidence="2" key="1">
    <citation type="submission" date="2021-03" db="EMBL/GenBank/DDBJ databases">
        <authorList>
            <person name="Kanchanasin P."/>
            <person name="Saeng-In P."/>
            <person name="Phongsopitanun W."/>
            <person name="Yuki M."/>
            <person name="Kudo T."/>
            <person name="Ohkuma M."/>
            <person name="Tanasupawat S."/>
        </authorList>
    </citation>
    <scope>NUCLEOTIDE SEQUENCE</scope>
    <source>
        <strain evidence="2">GKU 128</strain>
    </source>
</reference>
<evidence type="ECO:0000313" key="3">
    <source>
        <dbReference type="Proteomes" id="UP000669179"/>
    </source>
</evidence>
<dbReference type="RefSeq" id="WP_208260862.1">
    <property type="nucleotide sequence ID" value="NZ_JAGEOJ010000017.1"/>
</dbReference>
<feature type="signal peptide" evidence="1">
    <location>
        <begin position="1"/>
        <end position="22"/>
    </location>
</feature>